<dbReference type="EMBL" id="GL871141">
    <property type="protein sequence ID" value="EGC33458.1"/>
    <property type="molecule type" value="Genomic_DNA"/>
</dbReference>
<reference evidence="4" key="1">
    <citation type="journal article" date="2011" name="Genome Biol.">
        <title>Comparative genomics of the social amoebae Dictyostelium discoideum and Dictyostelium purpureum.</title>
        <authorList>
            <consortium name="US DOE Joint Genome Institute (JGI-PGF)"/>
            <person name="Sucgang R."/>
            <person name="Kuo A."/>
            <person name="Tian X."/>
            <person name="Salerno W."/>
            <person name="Parikh A."/>
            <person name="Feasley C.L."/>
            <person name="Dalin E."/>
            <person name="Tu H."/>
            <person name="Huang E."/>
            <person name="Barry K."/>
            <person name="Lindquist E."/>
            <person name="Shapiro H."/>
            <person name="Bruce D."/>
            <person name="Schmutz J."/>
            <person name="Salamov A."/>
            <person name="Fey P."/>
            <person name="Gaudet P."/>
            <person name="Anjard C."/>
            <person name="Babu M.M."/>
            <person name="Basu S."/>
            <person name="Bushmanova Y."/>
            <person name="van der Wel H."/>
            <person name="Katoh-Kurasawa M."/>
            <person name="Dinh C."/>
            <person name="Coutinho P.M."/>
            <person name="Saito T."/>
            <person name="Elias M."/>
            <person name="Schaap P."/>
            <person name="Kay R.R."/>
            <person name="Henrissat B."/>
            <person name="Eichinger L."/>
            <person name="Rivero F."/>
            <person name="Putnam N.H."/>
            <person name="West C.M."/>
            <person name="Loomis W.F."/>
            <person name="Chisholm R.L."/>
            <person name="Shaulsky G."/>
            <person name="Strassmann J.E."/>
            <person name="Queller D.C."/>
            <person name="Kuspa A."/>
            <person name="Grigoriev I.V."/>
        </authorList>
    </citation>
    <scope>NUCLEOTIDE SEQUENCE [LARGE SCALE GENOMIC DNA]</scope>
    <source>
        <strain evidence="4">QSDP1</strain>
    </source>
</reference>
<accession>F0ZRH9</accession>
<evidence type="ECO:0000256" key="1">
    <source>
        <dbReference type="ARBA" id="ARBA00022734"/>
    </source>
</evidence>
<feature type="domain" description="Legume lectin" evidence="2">
    <location>
        <begin position="130"/>
        <end position="311"/>
    </location>
</feature>
<dbReference type="Gene3D" id="2.60.120.200">
    <property type="match status" value="1"/>
</dbReference>
<evidence type="ECO:0000313" key="4">
    <source>
        <dbReference type="Proteomes" id="UP000001064"/>
    </source>
</evidence>
<protein>
    <recommendedName>
        <fullName evidence="2">Legume lectin domain-containing protein</fullName>
    </recommendedName>
</protein>
<proteinExistence type="predicted"/>
<dbReference type="KEGG" id="dpp:DICPUDRAFT_80775"/>
<dbReference type="InParanoid" id="F0ZRH9"/>
<dbReference type="RefSeq" id="XP_003290029.1">
    <property type="nucleotide sequence ID" value="XM_003289981.1"/>
</dbReference>
<dbReference type="OrthoDB" id="23137at2759"/>
<dbReference type="VEuPathDB" id="AmoebaDB:DICPUDRAFT_80775"/>
<dbReference type="PANTHER" id="PTHR12223">
    <property type="entry name" value="VESICULAR MANNOSE-BINDING LECTIN"/>
    <property type="match status" value="1"/>
</dbReference>
<dbReference type="OMA" id="NCKITIL"/>
<gene>
    <name evidence="3" type="ORF">DICPUDRAFT_80775</name>
</gene>
<dbReference type="SUPFAM" id="SSF49899">
    <property type="entry name" value="Concanavalin A-like lectins/glucanases"/>
    <property type="match status" value="1"/>
</dbReference>
<dbReference type="CDD" id="cd01951">
    <property type="entry name" value="lectin_L-type"/>
    <property type="match status" value="1"/>
</dbReference>
<dbReference type="InterPro" id="IPR056573">
    <property type="entry name" value="Lectin_L-type_dom"/>
</dbReference>
<dbReference type="Pfam" id="PF00139">
    <property type="entry name" value="Lectin_legB"/>
    <property type="match status" value="1"/>
</dbReference>
<dbReference type="AlphaFoldDB" id="F0ZRH9"/>
<dbReference type="InterPro" id="IPR051136">
    <property type="entry name" value="Intracellular_Lectin-GPT"/>
</dbReference>
<dbReference type="Proteomes" id="UP000001064">
    <property type="component" value="Unassembled WGS sequence"/>
</dbReference>
<sequence>MVKSNKLSNLSVGKRVRVELIDLKLFITRPSLFYKSPKVQKTIPTNKKTTTKKISLKKKSVKKESIKKTTNKITNKKSIKKIKVSNSTATNQTATTNTPIVQQCNNVVYNLCIDNYITGGTAFWSLGAAVLTIDSTDRIGSVFSNNLLDIEKSFTVEFSYTMETNGTDGLSFIIHNSQSQHPFEFYRLLEGGLLGYNTQAEGGILAVEFKTVLTDDIEQPDSNCITIKSSVESVNSLTNTVLSFSSNIINFNKTNNVRLSYDSVSLSISIDLNNQRLLSNIALPAKLAHKGYMGFTAATGYCIQKQQINNCKITILN</sequence>
<evidence type="ECO:0000313" key="3">
    <source>
        <dbReference type="EMBL" id="EGC33458.1"/>
    </source>
</evidence>
<name>F0ZRH9_DICPU</name>
<dbReference type="GO" id="GO:0030246">
    <property type="term" value="F:carbohydrate binding"/>
    <property type="evidence" value="ECO:0007669"/>
    <property type="project" value="UniProtKB-KW"/>
</dbReference>
<organism evidence="3 4">
    <name type="scientific">Dictyostelium purpureum</name>
    <name type="common">Slime mold</name>
    <dbReference type="NCBI Taxonomy" id="5786"/>
    <lineage>
        <taxon>Eukaryota</taxon>
        <taxon>Amoebozoa</taxon>
        <taxon>Evosea</taxon>
        <taxon>Eumycetozoa</taxon>
        <taxon>Dictyostelia</taxon>
        <taxon>Dictyosteliales</taxon>
        <taxon>Dictyosteliaceae</taxon>
        <taxon>Dictyostelium</taxon>
    </lineage>
</organism>
<evidence type="ECO:0000259" key="2">
    <source>
        <dbReference type="Pfam" id="PF00139"/>
    </source>
</evidence>
<keyword evidence="4" id="KW-1185">Reference proteome</keyword>
<dbReference type="PANTHER" id="PTHR12223:SF42">
    <property type="entry name" value="LEGUME LECTIN DOMAIN-CONTAINING PROTEIN"/>
    <property type="match status" value="1"/>
</dbReference>
<dbReference type="GeneID" id="10504385"/>
<dbReference type="eggNOG" id="ENOG502RHT6">
    <property type="taxonomic scope" value="Eukaryota"/>
</dbReference>
<dbReference type="FunCoup" id="F0ZRH9">
    <property type="interactions" value="1"/>
</dbReference>
<keyword evidence="1" id="KW-0430">Lectin</keyword>
<dbReference type="InterPro" id="IPR013320">
    <property type="entry name" value="ConA-like_dom_sf"/>
</dbReference>
<dbReference type="InterPro" id="IPR001220">
    <property type="entry name" value="Legume_lectin_dom"/>
</dbReference>